<dbReference type="PANTHER" id="PTHR47100:SF5">
    <property type="entry name" value="DUAL SPECIFICITY PROTEIN PHOSPHATASE PHS1"/>
    <property type="match status" value="1"/>
</dbReference>
<dbReference type="Proteomes" id="UP000011750">
    <property type="component" value="Chromosome A06"/>
</dbReference>
<dbReference type="Pfam" id="PF09192">
    <property type="entry name" value="Act-Frag_cataly"/>
    <property type="match status" value="1"/>
</dbReference>
<dbReference type="OMA" id="THMDSND"/>
<feature type="domain" description="Tyrosine specific protein phosphatases" evidence="5">
    <location>
        <begin position="776"/>
        <end position="828"/>
    </location>
</feature>
<proteinExistence type="predicted"/>
<dbReference type="GO" id="GO:0043622">
    <property type="term" value="P:cortical microtubule organization"/>
    <property type="evidence" value="ECO:0007669"/>
    <property type="project" value="InterPro"/>
</dbReference>
<dbReference type="FunFam" id="3.90.190.10:FF:000148">
    <property type="entry name" value="Dual specificity protein phosphatase PHS1"/>
    <property type="match status" value="1"/>
</dbReference>
<feature type="domain" description="Tyrosine-protein phosphatase" evidence="4">
    <location>
        <begin position="707"/>
        <end position="852"/>
    </location>
</feature>
<accession>M4CZQ8</accession>
<keyword evidence="9" id="KW-1185">Reference proteome</keyword>
<dbReference type="OrthoDB" id="10252009at2759"/>
<dbReference type="InterPro" id="IPR016130">
    <property type="entry name" value="Tyr_Pase_AS"/>
</dbReference>
<dbReference type="InterPro" id="IPR011009">
    <property type="entry name" value="Kinase-like_dom_sf"/>
</dbReference>
<dbReference type="PANTHER" id="PTHR47100">
    <property type="entry name" value="DUAL SPECIFICITY PROTEIN PHOSPHATASE PHS1"/>
    <property type="match status" value="1"/>
</dbReference>
<dbReference type="Proteomes" id="UP000694005">
    <property type="component" value="Chromosome A06"/>
</dbReference>
<dbReference type="PROSITE" id="PS50054">
    <property type="entry name" value="TYR_PHOSPHATASE_DUAL"/>
    <property type="match status" value="1"/>
</dbReference>
<evidence type="ECO:0000256" key="1">
    <source>
        <dbReference type="ARBA" id="ARBA00022801"/>
    </source>
</evidence>
<evidence type="ECO:0000259" key="4">
    <source>
        <dbReference type="PROSITE" id="PS50054"/>
    </source>
</evidence>
<dbReference type="InterPro" id="IPR020422">
    <property type="entry name" value="TYR_PHOSPHATASE_DUAL_dom"/>
</dbReference>
<dbReference type="PROSITE" id="PS00383">
    <property type="entry name" value="TYR_PHOSPHATASE_1"/>
    <property type="match status" value="1"/>
</dbReference>
<dbReference type="EMBL" id="LS974622">
    <property type="protein sequence ID" value="CAG7871963.1"/>
    <property type="molecule type" value="Genomic_DNA"/>
</dbReference>
<dbReference type="EnsemblPlants" id="Bra009705.1">
    <property type="protein sequence ID" value="Bra009705.1-P"/>
    <property type="gene ID" value="Bra009705"/>
</dbReference>
<dbReference type="AlphaFoldDB" id="A0A3P5Z405"/>
<dbReference type="InterPro" id="IPR029021">
    <property type="entry name" value="Prot-tyrosine_phosphatase-like"/>
</dbReference>
<dbReference type="CDD" id="cd05124">
    <property type="entry name" value="AFK"/>
    <property type="match status" value="1"/>
</dbReference>
<dbReference type="InterPro" id="IPR015275">
    <property type="entry name" value="Actin-fragmin_kin_cat_dom"/>
</dbReference>
<accession>A0A3P5Z405</accession>
<dbReference type="InterPro" id="IPR035010">
    <property type="entry name" value="PHS1"/>
</dbReference>
<protein>
    <recommendedName>
        <fullName evidence="10">Dual specificity protein phosphatase PHS1</fullName>
    </recommendedName>
</protein>
<keyword evidence="1" id="KW-0378">Hydrolase</keyword>
<dbReference type="eggNOG" id="KOG1716">
    <property type="taxonomic scope" value="Eukaryota"/>
</dbReference>
<evidence type="ECO:0008006" key="10">
    <source>
        <dbReference type="Google" id="ProtNLM"/>
    </source>
</evidence>
<dbReference type="KEGG" id="brp:103874240"/>
<name>A0A3P5Z405_BRACM</name>
<dbReference type="STRING" id="51351.M4CZQ8"/>
<dbReference type="SMR" id="A0A3P5Z405"/>
<dbReference type="SUPFAM" id="SSF52799">
    <property type="entry name" value="(Phosphotyrosine protein) phosphatases II"/>
    <property type="match status" value="1"/>
</dbReference>
<feature type="compositionally biased region" description="Basic and acidic residues" evidence="3">
    <location>
        <begin position="563"/>
        <end position="582"/>
    </location>
</feature>
<reference evidence="8" key="4">
    <citation type="submission" date="2023-03" db="UniProtKB">
        <authorList>
            <consortium name="EnsemblPlants"/>
        </authorList>
    </citation>
    <scope>IDENTIFICATION</scope>
    <source>
        <strain evidence="8">cv. Chiifu-401-42</strain>
    </source>
</reference>
<evidence type="ECO:0000313" key="9">
    <source>
        <dbReference type="Proteomes" id="UP000011750"/>
    </source>
</evidence>
<dbReference type="Pfam" id="PF00782">
    <property type="entry name" value="DSPc"/>
    <property type="match status" value="1"/>
</dbReference>
<reference evidence="9" key="2">
    <citation type="journal article" date="2018" name="Hortic Res">
        <title>Improved Brassica rapa reference genome by single-molecule sequencing and chromosome conformation capture technologies.</title>
        <authorList>
            <person name="Zhang L."/>
            <person name="Cai X."/>
            <person name="Wu J."/>
            <person name="Liu M."/>
            <person name="Grob S."/>
            <person name="Cheng F."/>
            <person name="Liang J."/>
            <person name="Cai C."/>
            <person name="Liu Z."/>
            <person name="Liu B."/>
            <person name="Wang F."/>
            <person name="Li S."/>
            <person name="Liu F."/>
            <person name="Li X."/>
            <person name="Cheng L."/>
            <person name="Yang W."/>
            <person name="Li M.H."/>
            <person name="Grossniklaus U."/>
            <person name="Zheng H."/>
            <person name="Wang X."/>
        </authorList>
    </citation>
    <scope>NUCLEOTIDE SEQUENCE [LARGE SCALE GENOMIC DNA]</scope>
    <source>
        <strain evidence="9">cv. Chiifu-401-42</strain>
    </source>
</reference>
<reference evidence="7" key="3">
    <citation type="submission" date="2018-11" db="EMBL/GenBank/DDBJ databases">
        <authorList>
            <consortium name="Genoscope - CEA"/>
            <person name="William W."/>
        </authorList>
    </citation>
    <scope>NUCLEOTIDE SEQUENCE</scope>
</reference>
<dbReference type="SUPFAM" id="SSF56112">
    <property type="entry name" value="Protein kinase-like (PK-like)"/>
    <property type="match status" value="1"/>
</dbReference>
<dbReference type="Gramene" id="Bra009705.1">
    <property type="protein sequence ID" value="Bra009705.1-P"/>
    <property type="gene ID" value="Bra009705"/>
</dbReference>
<dbReference type="Gramene" id="A06p42030.2_BraZ1">
    <property type="protein sequence ID" value="A06p42030.2_BraZ1.CDS"/>
    <property type="gene ID" value="A06g42030.2_BraZ1"/>
</dbReference>
<evidence type="ECO:0000313" key="7">
    <source>
        <dbReference type="EMBL" id="VDC67850.1"/>
    </source>
</evidence>
<dbReference type="HOGENOM" id="CLU_010986_0_0_1"/>
<evidence type="ECO:0000313" key="8">
    <source>
        <dbReference type="EnsemblPlants" id="Bra009705.1-P"/>
    </source>
</evidence>
<dbReference type="CDD" id="cd14498">
    <property type="entry name" value="DSP"/>
    <property type="match status" value="1"/>
</dbReference>
<dbReference type="PROSITE" id="PS50056">
    <property type="entry name" value="TYR_PHOSPHATASE_2"/>
    <property type="match status" value="1"/>
</dbReference>
<dbReference type="GO" id="GO:0009737">
    <property type="term" value="P:response to abscisic acid"/>
    <property type="evidence" value="ECO:0007669"/>
    <property type="project" value="InterPro"/>
</dbReference>
<dbReference type="GO" id="GO:0004721">
    <property type="term" value="F:phosphoprotein phosphatase activity"/>
    <property type="evidence" value="ECO:0000318"/>
    <property type="project" value="GO_Central"/>
</dbReference>
<dbReference type="SMART" id="SM00195">
    <property type="entry name" value="DSPc"/>
    <property type="match status" value="1"/>
</dbReference>
<feature type="region of interest" description="Disordered" evidence="3">
    <location>
        <begin position="1"/>
        <end position="29"/>
    </location>
</feature>
<evidence type="ECO:0000259" key="5">
    <source>
        <dbReference type="PROSITE" id="PS50056"/>
    </source>
</evidence>
<dbReference type="InterPro" id="IPR000340">
    <property type="entry name" value="Dual-sp_phosphatase_cat-dom"/>
</dbReference>
<organism evidence="7">
    <name type="scientific">Brassica campestris</name>
    <name type="common">Field mustard</name>
    <dbReference type="NCBI Taxonomy" id="3711"/>
    <lineage>
        <taxon>Eukaryota</taxon>
        <taxon>Viridiplantae</taxon>
        <taxon>Streptophyta</taxon>
        <taxon>Embryophyta</taxon>
        <taxon>Tracheophyta</taxon>
        <taxon>Spermatophyta</taxon>
        <taxon>Magnoliopsida</taxon>
        <taxon>eudicotyledons</taxon>
        <taxon>Gunneridae</taxon>
        <taxon>Pentapetalae</taxon>
        <taxon>rosids</taxon>
        <taxon>malvids</taxon>
        <taxon>Brassicales</taxon>
        <taxon>Brassicaceae</taxon>
        <taxon>Brassiceae</taxon>
        <taxon>Brassica</taxon>
    </lineage>
</organism>
<reference evidence="9" key="1">
    <citation type="journal article" date="2011" name="Nat. Genet.">
        <title>The genome of the mesopolyploid crop species Brassica rapa.</title>
        <authorList>
            <consortium name="Brassica rapa Genome Sequencing Project Consortium"/>
            <person name="Wang X."/>
            <person name="Wang H."/>
            <person name="Wang J."/>
            <person name="Sun R."/>
            <person name="Wu J."/>
            <person name="Liu S."/>
            <person name="Bai Y."/>
            <person name="Mun J.H."/>
            <person name="Bancroft I."/>
            <person name="Cheng F."/>
            <person name="Huang S."/>
            <person name="Li X."/>
            <person name="Hua W."/>
            <person name="Wang J."/>
            <person name="Wang X."/>
            <person name="Freeling M."/>
            <person name="Pires J.C."/>
            <person name="Paterson A.H."/>
            <person name="Chalhoub B."/>
            <person name="Wang B."/>
            <person name="Hayward A."/>
            <person name="Sharpe A.G."/>
            <person name="Park B.S."/>
            <person name="Weisshaar B."/>
            <person name="Liu B."/>
            <person name="Li B."/>
            <person name="Liu B."/>
            <person name="Tong C."/>
            <person name="Song C."/>
            <person name="Duran C."/>
            <person name="Peng C."/>
            <person name="Geng C."/>
            <person name="Koh C."/>
            <person name="Lin C."/>
            <person name="Edwards D."/>
            <person name="Mu D."/>
            <person name="Shen D."/>
            <person name="Soumpourou E."/>
            <person name="Li F."/>
            <person name="Fraser F."/>
            <person name="Conant G."/>
            <person name="Lassalle G."/>
            <person name="King G.J."/>
            <person name="Bonnema G."/>
            <person name="Tang H."/>
            <person name="Wang H."/>
            <person name="Belcram H."/>
            <person name="Zhou H."/>
            <person name="Hirakawa H."/>
            <person name="Abe H."/>
            <person name="Guo H."/>
            <person name="Wang H."/>
            <person name="Jin H."/>
            <person name="Parkin I.A."/>
            <person name="Batley J."/>
            <person name="Kim J.S."/>
            <person name="Just J."/>
            <person name="Li J."/>
            <person name="Xu J."/>
            <person name="Deng J."/>
            <person name="Kim J.A."/>
            <person name="Li J."/>
            <person name="Yu J."/>
            <person name="Meng J."/>
            <person name="Wang J."/>
            <person name="Min J."/>
            <person name="Poulain J."/>
            <person name="Wang J."/>
            <person name="Hatakeyama K."/>
            <person name="Wu K."/>
            <person name="Wang L."/>
            <person name="Fang L."/>
            <person name="Trick M."/>
            <person name="Links M.G."/>
            <person name="Zhao M."/>
            <person name="Jin M."/>
            <person name="Ramchiary N."/>
            <person name="Drou N."/>
            <person name="Berkman P.J."/>
            <person name="Cai Q."/>
            <person name="Huang Q."/>
            <person name="Li R."/>
            <person name="Tabata S."/>
            <person name="Cheng S."/>
            <person name="Zhang S."/>
            <person name="Zhang S."/>
            <person name="Huang S."/>
            <person name="Sato S."/>
            <person name="Sun S."/>
            <person name="Kwon S.J."/>
            <person name="Choi S.R."/>
            <person name="Lee T.H."/>
            <person name="Fan W."/>
            <person name="Zhao X."/>
            <person name="Tan X."/>
            <person name="Xu X."/>
            <person name="Wang Y."/>
            <person name="Qiu Y."/>
            <person name="Yin Y."/>
            <person name="Li Y."/>
            <person name="Du Y."/>
            <person name="Liao Y."/>
            <person name="Lim Y."/>
            <person name="Narusaka Y."/>
            <person name="Wang Y."/>
            <person name="Wang Z."/>
            <person name="Li Z."/>
            <person name="Wang Z."/>
            <person name="Xiong Z."/>
            <person name="Zhang Z."/>
        </authorList>
    </citation>
    <scope>NUCLEOTIDE SEQUENCE [LARGE SCALE GENOMIC DNA]</scope>
    <source>
        <strain evidence="9">cv. Chiifu-401-42</strain>
    </source>
</reference>
<sequence length="933" mass="104468">MAEAEKKRDQTFPQEKDEEKDLDLGHCDEHESPLPLTVTSRVLYMLGDIAAGPAYRFTQWLDLVRKRSATYGSSGFPHRLHRIDDMVPSAGERNADPKSPPSKETSEISLWERLGKASIVDIDSSSFSWSMLSSLHHTEHSSSTDHSEEDQSKPLEVTVNSGGVVFFALFSHPSAEDASRKEEAAAVIKFASSRMATQSERLGYEFAKWLGVQIPQARVIHSCNPEWTLIREATEKAQAKANSEGDEVGEVTCSELLEALELSRCLLLMSYVHGCPLLESMSSFETEEKAERAASALGRILVLDLVIRNEDRLPCRQLRWRGNPANLLLTDRIMSSTKPLECSFEEAFDSAIKRYHPRDYRSIQKERRASSVDSRSRLSVSDHRLVSQSSDFSDITESPRSYDTEFMSPMSDTSMAPEFHIVTIDSGVPRRPPAGKRASDQEIYPRLVELLINSSQYSSNLLYEITEGGLGCPQAKDGEETPTAVTPVVREFRNGFRAGLRDLHEFHIFLVTLHQKLDGLLRAFFSMMDKTMCADFDRDDFAVPESPSQSFGHEVNHHYPSPSKERVPSDNSFDHSESDMHRSVAPRTPGSENKEGGGDATSPKSRESWHGRYSRGGESLSSQRLAAKLRDFHKFAKIDAESNKELDQWNETLRNEVMKLCQENGFNTGFFEGSDNNSCTDAYELKVRLEHILERISLITKAANTEKPSMIQDNLFIGGGLAARSVYTLQHLGITHILCLCANEIGQSDTQYPDLFKYKNFSITDDEDSKIEGIFQEALDFINHGEETGGKILVHCFEGRSRSATVVLAYLMLRKNLTLLEAWSKLRKVHRRAQPNDGFARILVNIDKKCHGKVSMEWRQRKPTMKVCPVCGKNAGLSSSSLKLHLQKSHKKLSSGSVDSAMNMEIQKALEALQLSSGRGSNVSSSSFQSLTG</sequence>
<gene>
    <name evidence="7" type="ORF">BRAA06T26390Z</name>
    <name evidence="6" type="ORF">BRAPAZ1V2_A06P42030.2</name>
</gene>
<evidence type="ECO:0000313" key="6">
    <source>
        <dbReference type="EMBL" id="CAG7871963.1"/>
    </source>
</evidence>
<feature type="region of interest" description="Disordered" evidence="3">
    <location>
        <begin position="545"/>
        <end position="617"/>
    </location>
</feature>
<dbReference type="Gene3D" id="1.10.1070.11">
    <property type="entry name" value="Phosphatidylinositol 3-/4-kinase, catalytic domain"/>
    <property type="match status" value="1"/>
</dbReference>
<evidence type="ECO:0000256" key="3">
    <source>
        <dbReference type="SAM" id="MobiDB-lite"/>
    </source>
</evidence>
<dbReference type="InterPro" id="IPR036940">
    <property type="entry name" value="PI3/4_kinase_cat_sf"/>
</dbReference>
<evidence type="ECO:0000256" key="2">
    <source>
        <dbReference type="ARBA" id="ARBA00022912"/>
    </source>
</evidence>
<dbReference type="GO" id="GO:0005737">
    <property type="term" value="C:cytoplasm"/>
    <property type="evidence" value="ECO:0000318"/>
    <property type="project" value="GO_Central"/>
</dbReference>
<dbReference type="EMBL" id="LR031569">
    <property type="protein sequence ID" value="VDC67850.1"/>
    <property type="molecule type" value="Genomic_DNA"/>
</dbReference>
<keyword evidence="2" id="KW-0904">Protein phosphatase</keyword>
<dbReference type="InterPro" id="IPR000387">
    <property type="entry name" value="Tyr_Pase_dom"/>
</dbReference>
<dbReference type="Gene3D" id="3.90.190.10">
    <property type="entry name" value="Protein tyrosine phosphatase superfamily"/>
    <property type="match status" value="1"/>
</dbReference>
<feature type="region of interest" description="Disordered" evidence="3">
    <location>
        <begin position="88"/>
        <end position="107"/>
    </location>
</feature>